<dbReference type="InterPro" id="IPR050243">
    <property type="entry name" value="PHP_phosphatase"/>
</dbReference>
<dbReference type="InterPro" id="IPR003141">
    <property type="entry name" value="Pol/His_phosphatase_N"/>
</dbReference>
<protein>
    <submittedName>
        <fullName evidence="2">Biotin (Acetyl-CoA carboxylase) synthetase</fullName>
        <ecNumber evidence="2">6.3.4.15</ecNumber>
    </submittedName>
</protein>
<proteinExistence type="predicted"/>
<dbReference type="Proteomes" id="UP000000719">
    <property type="component" value="Chromosome"/>
</dbReference>
<reference evidence="2 3" key="1">
    <citation type="journal article" date="2009" name="PLoS ONE">
        <title>Genome analysis of the anaerobic thermohalophilic bacterium Halothermothrix orenii.</title>
        <authorList>
            <person name="Mavromatis K."/>
            <person name="Ivanova N."/>
            <person name="Anderson I."/>
            <person name="Lykidis A."/>
            <person name="Hooper S.D."/>
            <person name="Sun H."/>
            <person name="Kunin V."/>
            <person name="Lapidus A."/>
            <person name="Hugenholtz P."/>
            <person name="Patel B."/>
            <person name="Kyrpides N.C."/>
        </authorList>
    </citation>
    <scope>NUCLEOTIDE SEQUENCE [LARGE SCALE GENOMIC DNA]</scope>
    <source>
        <strain evidence="3">H 168 / OCM 544 / DSM 9562</strain>
    </source>
</reference>
<dbReference type="GO" id="GO:0005829">
    <property type="term" value="C:cytosol"/>
    <property type="evidence" value="ECO:0007669"/>
    <property type="project" value="TreeGrafter"/>
</dbReference>
<dbReference type="EMBL" id="CP001098">
    <property type="protein sequence ID" value="ACL70670.1"/>
    <property type="molecule type" value="Genomic_DNA"/>
</dbReference>
<dbReference type="GO" id="GO:0004077">
    <property type="term" value="F:biotin--[biotin carboxyl-carrier protein] ligase activity"/>
    <property type="evidence" value="ECO:0007669"/>
    <property type="project" value="UniProtKB-EC"/>
</dbReference>
<sequence>MKIEADLHTHTVASGHAYSSVGEIAKSARDKGLKLIAITDHGPGMPGGPHEYYFGNLKAIPDVVHGVRILKGIEANILNTGELDLSVERLEELDFVAAGIHGDVDYNKKSRLEHTEVTITAIKNPYVDMITHPANLYFPLDLEAVVQAAAEYQVILEVNASSLEEPRLGKRGSYELTIQLCRLAKKYGAPLSMNSDAHFFTQVGNIKSLKPVIEQAELTEEDILNTDARKVESFILNRK</sequence>
<feature type="domain" description="Polymerase/histidinol phosphatase N-terminal" evidence="1">
    <location>
        <begin position="5"/>
        <end position="79"/>
    </location>
</feature>
<dbReference type="Gene3D" id="3.20.20.140">
    <property type="entry name" value="Metal-dependent hydrolases"/>
    <property type="match status" value="1"/>
</dbReference>
<dbReference type="EC" id="6.3.4.15" evidence="2"/>
<dbReference type="RefSeq" id="WP_015923639.1">
    <property type="nucleotide sequence ID" value="NC_011899.1"/>
</dbReference>
<dbReference type="PANTHER" id="PTHR36928:SF1">
    <property type="entry name" value="PHOSPHATASE YCDX-RELATED"/>
    <property type="match status" value="1"/>
</dbReference>
<evidence type="ECO:0000313" key="2">
    <source>
        <dbReference type="EMBL" id="ACL70670.1"/>
    </source>
</evidence>
<dbReference type="SMART" id="SM00481">
    <property type="entry name" value="POLIIIAc"/>
    <property type="match status" value="1"/>
</dbReference>
<dbReference type="InterPro" id="IPR004013">
    <property type="entry name" value="PHP_dom"/>
</dbReference>
<dbReference type="NCBIfam" id="NF006702">
    <property type="entry name" value="PRK09248.1"/>
    <property type="match status" value="1"/>
</dbReference>
<dbReference type="InterPro" id="IPR016195">
    <property type="entry name" value="Pol/histidinol_Pase-like"/>
</dbReference>
<dbReference type="HOGENOM" id="CLU_061999_0_1_9"/>
<dbReference type="GO" id="GO:0008270">
    <property type="term" value="F:zinc ion binding"/>
    <property type="evidence" value="ECO:0007669"/>
    <property type="project" value="TreeGrafter"/>
</dbReference>
<organism evidence="2 3">
    <name type="scientific">Halothermothrix orenii (strain H 168 / OCM 544 / DSM 9562)</name>
    <dbReference type="NCBI Taxonomy" id="373903"/>
    <lineage>
        <taxon>Bacteria</taxon>
        <taxon>Bacillati</taxon>
        <taxon>Bacillota</taxon>
        <taxon>Clostridia</taxon>
        <taxon>Halanaerobiales</taxon>
        <taxon>Halothermotrichaceae</taxon>
        <taxon>Halothermothrix</taxon>
    </lineage>
</organism>
<evidence type="ECO:0000313" key="3">
    <source>
        <dbReference type="Proteomes" id="UP000000719"/>
    </source>
</evidence>
<accession>B8CZF1</accession>
<dbReference type="Pfam" id="PF02811">
    <property type="entry name" value="PHP"/>
    <property type="match status" value="1"/>
</dbReference>
<dbReference type="GO" id="GO:0042578">
    <property type="term" value="F:phosphoric ester hydrolase activity"/>
    <property type="evidence" value="ECO:0007669"/>
    <property type="project" value="TreeGrafter"/>
</dbReference>
<dbReference type="CDD" id="cd07437">
    <property type="entry name" value="PHP_HisPPase_Ycdx_like"/>
    <property type="match status" value="1"/>
</dbReference>
<name>B8CZF1_HALOH</name>
<dbReference type="AlphaFoldDB" id="B8CZF1"/>
<dbReference type="GO" id="GO:0071978">
    <property type="term" value="P:bacterial-type flagellum-dependent swarming motility"/>
    <property type="evidence" value="ECO:0007669"/>
    <property type="project" value="TreeGrafter"/>
</dbReference>
<dbReference type="eggNOG" id="COG1387">
    <property type="taxonomic scope" value="Bacteria"/>
</dbReference>
<dbReference type="SUPFAM" id="SSF89550">
    <property type="entry name" value="PHP domain-like"/>
    <property type="match status" value="1"/>
</dbReference>
<gene>
    <name evidence="2" type="ordered locus">Hore_19230</name>
</gene>
<evidence type="ECO:0000259" key="1">
    <source>
        <dbReference type="SMART" id="SM00481"/>
    </source>
</evidence>
<keyword evidence="3" id="KW-1185">Reference proteome</keyword>
<dbReference type="KEGG" id="hor:Hore_19230"/>
<keyword evidence="2" id="KW-0436">Ligase</keyword>
<dbReference type="STRING" id="373903.Hore_19230"/>
<dbReference type="PANTHER" id="PTHR36928">
    <property type="entry name" value="PHOSPHATASE YCDX-RELATED"/>
    <property type="match status" value="1"/>
</dbReference>
<dbReference type="OrthoDB" id="9808747at2"/>